<sequence>MSDNVQATTDTAQAAATAADAAQNAAATAADAAQNAAATAADAAQNAAVNATQAATATPTPANMPPQQNQGQATDAPNSVDALPEWAQNMVRDLRDENAKHRNKAKTAAEEATQREQQQAEAARNELVHNIAKALGLADEEPNPQQLLEAANNKTTEQQKQITELTEQLHSYKRDAAIADAIGDRRVNHNLLKAALHLDNGYKDIDVTSDNFTDQVSEAVNRVLDANPELVQVTRGKSGVDSNTTRNGSDPLTRDDLKTMSAEDINKAVREGRLDHLMQS</sequence>
<feature type="compositionally biased region" description="Basic and acidic residues" evidence="1">
    <location>
        <begin position="264"/>
        <end position="280"/>
    </location>
</feature>
<reference evidence="2 3" key="1">
    <citation type="submission" date="2016-10" db="EMBL/GenBank/DDBJ databases">
        <authorList>
            <person name="de Groot N.N."/>
        </authorList>
    </citation>
    <scope>NUCLEOTIDE SEQUENCE [LARGE SCALE GENOMIC DNA]</scope>
    <source>
        <strain evidence="2 3">DSM 45434</strain>
    </source>
</reference>
<feature type="compositionally biased region" description="Low complexity" evidence="1">
    <location>
        <begin position="27"/>
        <end position="61"/>
    </location>
</feature>
<name>A0A1H1LPY8_9CORY</name>
<proteinExistence type="predicted"/>
<dbReference type="RefSeq" id="WP_019193340.1">
    <property type="nucleotide sequence ID" value="NZ_LT629765.1"/>
</dbReference>
<gene>
    <name evidence="2" type="ORF">SAMN04488539_0297</name>
</gene>
<feature type="compositionally biased region" description="Polar residues" evidence="1">
    <location>
        <begin position="65"/>
        <end position="77"/>
    </location>
</feature>
<accession>A0A1H1LPY8</accession>
<feature type="region of interest" description="Disordered" evidence="1">
    <location>
        <begin position="235"/>
        <end position="280"/>
    </location>
</feature>
<protein>
    <submittedName>
        <fullName evidence="2">Uncharacterized protein</fullName>
    </submittedName>
</protein>
<feature type="region of interest" description="Disordered" evidence="1">
    <location>
        <begin position="98"/>
        <end position="123"/>
    </location>
</feature>
<feature type="region of interest" description="Disordered" evidence="1">
    <location>
        <begin position="27"/>
        <end position="79"/>
    </location>
</feature>
<dbReference type="STRING" id="1203190.GCA_000312345_00473"/>
<evidence type="ECO:0000313" key="2">
    <source>
        <dbReference type="EMBL" id="SDR76633.1"/>
    </source>
</evidence>
<evidence type="ECO:0000256" key="1">
    <source>
        <dbReference type="SAM" id="MobiDB-lite"/>
    </source>
</evidence>
<dbReference type="AlphaFoldDB" id="A0A1H1LPY8"/>
<feature type="compositionally biased region" description="Polar residues" evidence="1">
    <location>
        <begin position="240"/>
        <end position="250"/>
    </location>
</feature>
<dbReference type="Proteomes" id="UP000182237">
    <property type="component" value="Chromosome I"/>
</dbReference>
<evidence type="ECO:0000313" key="3">
    <source>
        <dbReference type="Proteomes" id="UP000182237"/>
    </source>
</evidence>
<keyword evidence="3" id="KW-1185">Reference proteome</keyword>
<organism evidence="2 3">
    <name type="scientific">Corynebacterium timonense</name>
    <dbReference type="NCBI Taxonomy" id="441500"/>
    <lineage>
        <taxon>Bacteria</taxon>
        <taxon>Bacillati</taxon>
        <taxon>Actinomycetota</taxon>
        <taxon>Actinomycetes</taxon>
        <taxon>Mycobacteriales</taxon>
        <taxon>Corynebacteriaceae</taxon>
        <taxon>Corynebacterium</taxon>
    </lineage>
</organism>
<dbReference type="eggNOG" id="ENOG5031M6C">
    <property type="taxonomic scope" value="Bacteria"/>
</dbReference>
<dbReference type="EMBL" id="LT629765">
    <property type="protein sequence ID" value="SDR76633.1"/>
    <property type="molecule type" value="Genomic_DNA"/>
</dbReference>